<dbReference type="KEGG" id="trg:TRUGW13939_01813"/>
<evidence type="ECO:0000313" key="2">
    <source>
        <dbReference type="Proteomes" id="UP000509510"/>
    </source>
</evidence>
<dbReference type="AlphaFoldDB" id="A0A7H8QLC5"/>
<accession>A0A7H8QLC5</accession>
<keyword evidence="2" id="KW-1185">Reference proteome</keyword>
<evidence type="ECO:0000313" key="1">
    <source>
        <dbReference type="EMBL" id="QKX54724.1"/>
    </source>
</evidence>
<reference evidence="2" key="1">
    <citation type="submission" date="2020-06" db="EMBL/GenBank/DDBJ databases">
        <title>A chromosome-scale genome assembly of Talaromyces rugulosus W13939.</title>
        <authorList>
            <person name="Wang B."/>
            <person name="Guo L."/>
            <person name="Ye K."/>
            <person name="Wang L."/>
        </authorList>
    </citation>
    <scope>NUCLEOTIDE SEQUENCE [LARGE SCALE GENOMIC DNA]</scope>
    <source>
        <strain evidence="2">W13939</strain>
    </source>
</reference>
<dbReference type="Proteomes" id="UP000509510">
    <property type="component" value="Chromosome I"/>
</dbReference>
<sequence>MELDHYLTLYYRDYDEINSKSIHHAVQACHGLTVPYEFPGDYVIMCGRHSDPVDLFGDMTLADFRHALDYFSTYHDQTIRETPGGGSVLAVQISCALEQRLYARDAFISVAVDRDFIGTSNTISPLSEALGNSIKICKLNCNELKREGERMDISLEEDFRNSYADILLTDMDPTSENWGKFIEASSFSGNVILLNDDRADLSFELVQTITAYSLGVLKPLFEKSLRGEISRQDDLAEILPEKMMAWKPAEAFQETEQLGLRRGFVARIDSSTKNLATQESRVLDVIDRILHGQP</sequence>
<gene>
    <name evidence="1" type="ORF">TRUGW13939_01813</name>
</gene>
<proteinExistence type="predicted"/>
<dbReference type="OrthoDB" id="432970at2759"/>
<name>A0A7H8QLC5_TALRU</name>
<dbReference type="EMBL" id="CP055898">
    <property type="protein sequence ID" value="QKX54724.1"/>
    <property type="molecule type" value="Genomic_DNA"/>
</dbReference>
<protein>
    <submittedName>
        <fullName evidence="1">Uncharacterized protein</fullName>
    </submittedName>
</protein>
<dbReference type="RefSeq" id="XP_035340903.1">
    <property type="nucleotide sequence ID" value="XM_035485010.1"/>
</dbReference>
<dbReference type="GeneID" id="55989323"/>
<organism evidence="1 2">
    <name type="scientific">Talaromyces rugulosus</name>
    <name type="common">Penicillium rugulosum</name>
    <dbReference type="NCBI Taxonomy" id="121627"/>
    <lineage>
        <taxon>Eukaryota</taxon>
        <taxon>Fungi</taxon>
        <taxon>Dikarya</taxon>
        <taxon>Ascomycota</taxon>
        <taxon>Pezizomycotina</taxon>
        <taxon>Eurotiomycetes</taxon>
        <taxon>Eurotiomycetidae</taxon>
        <taxon>Eurotiales</taxon>
        <taxon>Trichocomaceae</taxon>
        <taxon>Talaromyces</taxon>
        <taxon>Talaromyces sect. Islandici</taxon>
    </lineage>
</organism>